<reference evidence="2" key="1">
    <citation type="submission" date="2024-06" db="EMBL/GenBank/DDBJ databases">
        <authorList>
            <person name="Coelho C."/>
            <person name="Bento M."/>
            <person name="Garcia E."/>
            <person name="Camelo A."/>
            <person name="Brandao I."/>
            <person name="Espirito Santo C."/>
            <person name="Trovao J."/>
            <person name="Verissimo A."/>
            <person name="Costa J."/>
            <person name="Tiago I."/>
        </authorList>
    </citation>
    <scope>NUCLEOTIDE SEQUENCE</scope>
    <source>
        <strain evidence="2">KWT182</strain>
    </source>
</reference>
<name>A0AAU7Q9R0_9GAMM</name>
<feature type="region of interest" description="Disordered" evidence="1">
    <location>
        <begin position="63"/>
        <end position="94"/>
    </location>
</feature>
<feature type="region of interest" description="Disordered" evidence="1">
    <location>
        <begin position="1"/>
        <end position="27"/>
    </location>
</feature>
<feature type="region of interest" description="Disordered" evidence="1">
    <location>
        <begin position="111"/>
        <end position="135"/>
    </location>
</feature>
<evidence type="ECO:0000256" key="1">
    <source>
        <dbReference type="SAM" id="MobiDB-lite"/>
    </source>
</evidence>
<gene>
    <name evidence="2" type="ORF">ABK905_00030</name>
</gene>
<evidence type="ECO:0000313" key="2">
    <source>
        <dbReference type="EMBL" id="XBS69828.1"/>
    </source>
</evidence>
<organism evidence="2">
    <name type="scientific">Acerihabitans sp. KWT182</name>
    <dbReference type="NCBI Taxonomy" id="3157919"/>
    <lineage>
        <taxon>Bacteria</taxon>
        <taxon>Pseudomonadati</taxon>
        <taxon>Pseudomonadota</taxon>
        <taxon>Gammaproteobacteria</taxon>
        <taxon>Enterobacterales</taxon>
        <taxon>Pectobacteriaceae</taxon>
        <taxon>Acerihabitans</taxon>
    </lineage>
</organism>
<accession>A0AAU7Q9R0</accession>
<dbReference type="AlphaFoldDB" id="A0AAU7Q9R0"/>
<protein>
    <recommendedName>
        <fullName evidence="3">WH2 domain-containing protein</fullName>
    </recommendedName>
</protein>
<dbReference type="EMBL" id="CP157947">
    <property type="protein sequence ID" value="XBS69828.1"/>
    <property type="molecule type" value="Genomic_DNA"/>
</dbReference>
<proteinExistence type="predicted"/>
<evidence type="ECO:0008006" key="3">
    <source>
        <dbReference type="Google" id="ProtNLM"/>
    </source>
</evidence>
<sequence>MPPLSSIASAQFEGGASTGDIFSGDPENTFLRQIQNFNKESLHPVKPKTSVGEIQKQKLLSLDNGSLIPPPPPKSAGLNVDTINSDTGKKTDSVRSLSTGDLIFDAIRSRREAIDGSPNDEPAVDSPVTDEEWND</sequence>